<evidence type="ECO:0000313" key="4">
    <source>
        <dbReference type="Proteomes" id="UP000290540"/>
    </source>
</evidence>
<feature type="coiled-coil region" evidence="1">
    <location>
        <begin position="881"/>
        <end position="908"/>
    </location>
</feature>
<comment type="caution">
    <text evidence="3">The sequence shown here is derived from an EMBL/GenBank/DDBJ whole genome shotgun (WGS) entry which is preliminary data.</text>
</comment>
<dbReference type="EMBL" id="MQTW01000159">
    <property type="protein sequence ID" value="RYC83136.1"/>
    <property type="molecule type" value="Genomic_DNA"/>
</dbReference>
<organism evidence="3 4">
    <name type="scientific">Fusarium oxysporum f. sp. narcissi</name>
    <dbReference type="NCBI Taxonomy" id="451672"/>
    <lineage>
        <taxon>Eukaryota</taxon>
        <taxon>Fungi</taxon>
        <taxon>Dikarya</taxon>
        <taxon>Ascomycota</taxon>
        <taxon>Pezizomycotina</taxon>
        <taxon>Sordariomycetes</taxon>
        <taxon>Hypocreomycetidae</taxon>
        <taxon>Hypocreales</taxon>
        <taxon>Nectriaceae</taxon>
        <taxon>Fusarium</taxon>
        <taxon>Fusarium oxysporum species complex</taxon>
    </lineage>
</organism>
<evidence type="ECO:0000256" key="1">
    <source>
        <dbReference type="SAM" id="Coils"/>
    </source>
</evidence>
<dbReference type="SUPFAM" id="SSF52540">
    <property type="entry name" value="P-loop containing nucleoside triphosphate hydrolases"/>
    <property type="match status" value="1"/>
</dbReference>
<evidence type="ECO:0000313" key="3">
    <source>
        <dbReference type="EMBL" id="RYC83136.1"/>
    </source>
</evidence>
<dbReference type="InterPro" id="IPR027417">
    <property type="entry name" value="P-loop_NTPase"/>
</dbReference>
<sequence>MQHVHTPADAVSKLKKAAKLRVRAAPNLLHAHALDQVAKEAGYRHWKHVTACATNSGSSSVAVATARTCTSDRHPMQLQDFTIVCGPSGSGKTLMAYDYALNAVREGRTVRVADVGGSYAKLAEVVGGTMLRVNSNGFNSQVFGDVPLTVADFEGAKAAGAAALDAGSFPFVTNAGAGEVWIVDETETLPLSVKELRLILERHLAAGGSVLVTIQQSPESALAQALAEIPTSSNDRVLNDTGSHVESTGIDTVREVASHPGKHEIAASMWDYLAGIDSCVIAPVADSTGSIRGDRLHIQWWIDPSGKYFAVQALDTMDASHWEVFHVPVAEDKCVAGCRLNWEAAAGRSLLPSLWEKVFNPVLGAPLDSARIPTFTDLLAAGCSQSGVTAVLDNRSAIAHLQSEVEYWTHLSKTLSKLPQRQRRIHHQSQPSTAVSVPEAPPMGPELTLADIDAWAAANMDRITILPRAISATKRSPYENAAFLYDCLELLATEYTQVKTGAADRFAFKEKADAMGLEYGGSVDPTRAGERGDQYFIRWRGRRRFLDQHITKGSARDPRFCLRIYFTFDEDEQKVEAPLAGKKLTSDQKRALRKREEEKRNRQRQHERNRRLNSMDDLIVTVRLAAMGESGPAEVEASVLKVCQAKSITASLKETRFKSRAWDLLRDTTSRMVSMTRGHIQLMEREMALLGRLYMIDQEEQWYDACFFPIETAVASGWDLAEVFSSTAQEMDPAPREGAYFFGLPLLSSAIHIAIAGSTDPSVPEEVYLVTENGWHAINNAVWRRELMPIFIRGMAARTILSELDDISYAAEVLLQRQPHADDEAADSRQGVPVLDRESRAVVRCLGSNLVDEMDAFIQASEGMKAAGQFAAYRDGLAAGLREAAAEGTQLKAQLEQLRREVSDLRERTPSAACPPANDSAATMHVGGQDVSLAHRMAPLFS</sequence>
<dbReference type="AlphaFoldDB" id="A0A4V1RYX6"/>
<proteinExistence type="predicted"/>
<name>A0A4V1RYX6_FUSOX</name>
<feature type="region of interest" description="Disordered" evidence="2">
    <location>
        <begin position="579"/>
        <end position="610"/>
    </location>
</feature>
<dbReference type="Proteomes" id="UP000290540">
    <property type="component" value="Unassembled WGS sequence"/>
</dbReference>
<gene>
    <name evidence="3" type="ORF">BFJ63_vAg13968</name>
</gene>
<feature type="compositionally biased region" description="Basic and acidic residues" evidence="2">
    <location>
        <begin position="584"/>
        <end position="606"/>
    </location>
</feature>
<protein>
    <submittedName>
        <fullName evidence="3">Uncharacterized protein</fullName>
    </submittedName>
</protein>
<accession>A0A4V1RYX6</accession>
<evidence type="ECO:0000256" key="2">
    <source>
        <dbReference type="SAM" id="MobiDB-lite"/>
    </source>
</evidence>
<reference evidence="3 4" key="1">
    <citation type="submission" date="2016-12" db="EMBL/GenBank/DDBJ databases">
        <title>Draft genome sequence of Fusarium oxysporum causing rot on Narcissus.</title>
        <authorList>
            <person name="Armitage A.D."/>
            <person name="Taylor A."/>
            <person name="Clarkson J.P."/>
            <person name="Harrison R.J."/>
            <person name="Jackson A.C."/>
        </authorList>
    </citation>
    <scope>NUCLEOTIDE SEQUENCE [LARGE SCALE GENOMIC DNA]</scope>
    <source>
        <strain evidence="3 4">N139</strain>
    </source>
</reference>
<keyword evidence="1" id="KW-0175">Coiled coil</keyword>
<dbReference type="Gene3D" id="3.40.50.300">
    <property type="entry name" value="P-loop containing nucleotide triphosphate hydrolases"/>
    <property type="match status" value="1"/>
</dbReference>